<gene>
    <name evidence="2" type="ORF">U9M48_035956</name>
</gene>
<feature type="compositionally biased region" description="Polar residues" evidence="1">
    <location>
        <begin position="52"/>
        <end position="62"/>
    </location>
</feature>
<keyword evidence="3" id="KW-1185">Reference proteome</keyword>
<sequence length="95" mass="10206">MVVPSLNRPRQATPGPLPVLALLEDEQKFKLGGVLTVVPKMHIKQLKTCQESKMGLTGQNGQVGRPRAWSPDPPAGSADPEPGRLATQSTHLPLH</sequence>
<protein>
    <submittedName>
        <fullName evidence="2">Uncharacterized protein</fullName>
    </submittedName>
</protein>
<evidence type="ECO:0000313" key="3">
    <source>
        <dbReference type="Proteomes" id="UP001341281"/>
    </source>
</evidence>
<evidence type="ECO:0000256" key="1">
    <source>
        <dbReference type="SAM" id="MobiDB-lite"/>
    </source>
</evidence>
<feature type="region of interest" description="Disordered" evidence="1">
    <location>
        <begin position="52"/>
        <end position="95"/>
    </location>
</feature>
<evidence type="ECO:0000313" key="2">
    <source>
        <dbReference type="EMBL" id="WVZ89573.1"/>
    </source>
</evidence>
<feature type="compositionally biased region" description="Polar residues" evidence="1">
    <location>
        <begin position="86"/>
        <end position="95"/>
    </location>
</feature>
<dbReference type="EMBL" id="CP144752">
    <property type="protein sequence ID" value="WVZ89573.1"/>
    <property type="molecule type" value="Genomic_DNA"/>
</dbReference>
<organism evidence="2 3">
    <name type="scientific">Paspalum notatum var. saurae</name>
    <dbReference type="NCBI Taxonomy" id="547442"/>
    <lineage>
        <taxon>Eukaryota</taxon>
        <taxon>Viridiplantae</taxon>
        <taxon>Streptophyta</taxon>
        <taxon>Embryophyta</taxon>
        <taxon>Tracheophyta</taxon>
        <taxon>Spermatophyta</taxon>
        <taxon>Magnoliopsida</taxon>
        <taxon>Liliopsida</taxon>
        <taxon>Poales</taxon>
        <taxon>Poaceae</taxon>
        <taxon>PACMAD clade</taxon>
        <taxon>Panicoideae</taxon>
        <taxon>Andropogonodae</taxon>
        <taxon>Paspaleae</taxon>
        <taxon>Paspalinae</taxon>
        <taxon>Paspalum</taxon>
    </lineage>
</organism>
<dbReference type="AlphaFoldDB" id="A0AAQ3UE69"/>
<reference evidence="2 3" key="1">
    <citation type="submission" date="2024-02" db="EMBL/GenBank/DDBJ databases">
        <title>High-quality chromosome-scale genome assembly of Pensacola bahiagrass (Paspalum notatum Flugge var. saurae).</title>
        <authorList>
            <person name="Vega J.M."/>
            <person name="Podio M."/>
            <person name="Orjuela J."/>
            <person name="Siena L.A."/>
            <person name="Pessino S.C."/>
            <person name="Combes M.C."/>
            <person name="Mariac C."/>
            <person name="Albertini E."/>
            <person name="Pupilli F."/>
            <person name="Ortiz J.P.A."/>
            <person name="Leblanc O."/>
        </authorList>
    </citation>
    <scope>NUCLEOTIDE SEQUENCE [LARGE SCALE GENOMIC DNA]</scope>
    <source>
        <strain evidence="2">R1</strain>
        <tissue evidence="2">Leaf</tissue>
    </source>
</reference>
<proteinExistence type="predicted"/>
<dbReference type="Proteomes" id="UP001341281">
    <property type="component" value="Chromosome 08"/>
</dbReference>
<accession>A0AAQ3UE69</accession>
<name>A0AAQ3UE69_PASNO</name>